<name>A0A6A5S7P7_9PLEO</name>
<dbReference type="EMBL" id="ML976558">
    <property type="protein sequence ID" value="KAF1934496.1"/>
    <property type="molecule type" value="Genomic_DNA"/>
</dbReference>
<dbReference type="Proteomes" id="UP000800038">
    <property type="component" value="Unassembled WGS sequence"/>
</dbReference>
<evidence type="ECO:0000256" key="1">
    <source>
        <dbReference type="SAM" id="MobiDB-lite"/>
    </source>
</evidence>
<organism evidence="2 3">
    <name type="scientific">Clathrospora elynae</name>
    <dbReference type="NCBI Taxonomy" id="706981"/>
    <lineage>
        <taxon>Eukaryota</taxon>
        <taxon>Fungi</taxon>
        <taxon>Dikarya</taxon>
        <taxon>Ascomycota</taxon>
        <taxon>Pezizomycotina</taxon>
        <taxon>Dothideomycetes</taxon>
        <taxon>Pleosporomycetidae</taxon>
        <taxon>Pleosporales</taxon>
        <taxon>Diademaceae</taxon>
        <taxon>Clathrospora</taxon>
    </lineage>
</organism>
<gene>
    <name evidence="2" type="ORF">EJ02DRAFT_493128</name>
</gene>
<dbReference type="AlphaFoldDB" id="A0A6A5S7P7"/>
<feature type="region of interest" description="Disordered" evidence="1">
    <location>
        <begin position="233"/>
        <end position="271"/>
    </location>
</feature>
<feature type="non-terminal residue" evidence="2">
    <location>
        <position position="1"/>
    </location>
</feature>
<accession>A0A6A5S7P7</accession>
<sequence length="271" mass="30665">DDWHKWLFIQKDTAQKSKLWQYVNPATKAADLPTLLAPLEPRLMDHNNNATSIAHLTAAQQKLYQWEYEQWEQKDLEFKRQKKALAEFNSEISKTIAAKHLYLIENKDTLKKHLALSDATQQRNLIAQYKALQTLPCGRKVEEWLRSWVEITNMCIAAKVPETMGSRAQEDFLVACQTIDPEYGTSGLRALIDLEDASTAVPSVEDYVSKFTTYLKRVLPLSTGLSSMAAKLEVTKPQQQNKDSNKDGNKDGSKTKPQCPCCNGPGPRRLG</sequence>
<protein>
    <submittedName>
        <fullName evidence="2">Uncharacterized protein</fullName>
    </submittedName>
</protein>
<evidence type="ECO:0000313" key="2">
    <source>
        <dbReference type="EMBL" id="KAF1934496.1"/>
    </source>
</evidence>
<dbReference type="OrthoDB" id="3781185at2759"/>
<keyword evidence="3" id="KW-1185">Reference proteome</keyword>
<evidence type="ECO:0000313" key="3">
    <source>
        <dbReference type="Proteomes" id="UP000800038"/>
    </source>
</evidence>
<proteinExistence type="predicted"/>
<reference evidence="2" key="1">
    <citation type="journal article" date="2020" name="Stud. Mycol.">
        <title>101 Dothideomycetes genomes: a test case for predicting lifestyles and emergence of pathogens.</title>
        <authorList>
            <person name="Haridas S."/>
            <person name="Albert R."/>
            <person name="Binder M."/>
            <person name="Bloem J."/>
            <person name="Labutti K."/>
            <person name="Salamov A."/>
            <person name="Andreopoulos B."/>
            <person name="Baker S."/>
            <person name="Barry K."/>
            <person name="Bills G."/>
            <person name="Bluhm B."/>
            <person name="Cannon C."/>
            <person name="Castanera R."/>
            <person name="Culley D."/>
            <person name="Daum C."/>
            <person name="Ezra D."/>
            <person name="Gonzalez J."/>
            <person name="Henrissat B."/>
            <person name="Kuo A."/>
            <person name="Liang C."/>
            <person name="Lipzen A."/>
            <person name="Lutzoni F."/>
            <person name="Magnuson J."/>
            <person name="Mondo S."/>
            <person name="Nolan M."/>
            <person name="Ohm R."/>
            <person name="Pangilinan J."/>
            <person name="Park H.-J."/>
            <person name="Ramirez L."/>
            <person name="Alfaro M."/>
            <person name="Sun H."/>
            <person name="Tritt A."/>
            <person name="Yoshinaga Y."/>
            <person name="Zwiers L.-H."/>
            <person name="Turgeon B."/>
            <person name="Goodwin S."/>
            <person name="Spatafora J."/>
            <person name="Crous P."/>
            <person name="Grigoriev I."/>
        </authorList>
    </citation>
    <scope>NUCLEOTIDE SEQUENCE</scope>
    <source>
        <strain evidence="2">CBS 161.51</strain>
    </source>
</reference>
<feature type="compositionally biased region" description="Basic and acidic residues" evidence="1">
    <location>
        <begin position="243"/>
        <end position="254"/>
    </location>
</feature>